<protein>
    <submittedName>
        <fullName evidence="2">Uncharacterized protein</fullName>
    </submittedName>
</protein>
<dbReference type="Proteomes" id="UP001218218">
    <property type="component" value="Unassembled WGS sequence"/>
</dbReference>
<organism evidence="2 3">
    <name type="scientific">Mycena albidolilacea</name>
    <dbReference type="NCBI Taxonomy" id="1033008"/>
    <lineage>
        <taxon>Eukaryota</taxon>
        <taxon>Fungi</taxon>
        <taxon>Dikarya</taxon>
        <taxon>Basidiomycota</taxon>
        <taxon>Agaricomycotina</taxon>
        <taxon>Agaricomycetes</taxon>
        <taxon>Agaricomycetidae</taxon>
        <taxon>Agaricales</taxon>
        <taxon>Marasmiineae</taxon>
        <taxon>Mycenaceae</taxon>
        <taxon>Mycena</taxon>
    </lineage>
</organism>
<gene>
    <name evidence="2" type="ORF">DFH08DRAFT_903371</name>
</gene>
<dbReference type="AlphaFoldDB" id="A0AAD6Z2I4"/>
<proteinExistence type="predicted"/>
<feature type="compositionally biased region" description="Low complexity" evidence="1">
    <location>
        <begin position="219"/>
        <end position="244"/>
    </location>
</feature>
<evidence type="ECO:0000313" key="2">
    <source>
        <dbReference type="EMBL" id="KAJ7304566.1"/>
    </source>
</evidence>
<sequence length="570" mass="63739">MTSITPIPRPRLAPSRVKARPIIELMNDMPGWTEADFETFKKHVAAAAQSSGLDTYSGPETQDPVKWKKLLNNCQKEFPRLDDFDGQWPLDMYYAKWTYWRHVKKMQEKKKAQNAGMWQDTNSKKRKVREGGEDDKENGENTSAFTNTRKASAGSLQPRHDRSFCASRTNSDGSTRTTHDAGSSSSRNKHSLSASPNSTSASMGTTGNPGASVFGNQRPLTSTSQSLTGSQTSSSSFALSSSPAGSPPCAQPAKQPDTCPQLGPCVLCGYQPPVPTHETALLQKCFLHHGALLLPLATAGVVADAHLRVLFRLRERYRKEFVHSLARVDKITYVEKADILDALETFLDTNPDVISSPERARKVQLASIRRPPKGVENVLAIHTCKYGYVKRHMQVADDEEYFELVDLVERQIPWYLDASVPIEEQDEEQLDTLVTKICEEKPGLRKYDDFWPVYLHICRFLSARAAGLGRTPRGNINSTAPKAPPQHECPQLAKYPNSEVPASITALLEDYEMQELGPAFLSLGFNSDPVFTNNLASQRKKDCIIENLVERFPHCPEFQLLMLRYIVERV</sequence>
<feature type="region of interest" description="Disordered" evidence="1">
    <location>
        <begin position="110"/>
        <end position="255"/>
    </location>
</feature>
<evidence type="ECO:0000313" key="3">
    <source>
        <dbReference type="Proteomes" id="UP001218218"/>
    </source>
</evidence>
<comment type="caution">
    <text evidence="2">The sequence shown here is derived from an EMBL/GenBank/DDBJ whole genome shotgun (WGS) entry which is preliminary data.</text>
</comment>
<keyword evidence="3" id="KW-1185">Reference proteome</keyword>
<evidence type="ECO:0000256" key="1">
    <source>
        <dbReference type="SAM" id="MobiDB-lite"/>
    </source>
</evidence>
<accession>A0AAD6Z2I4</accession>
<reference evidence="2" key="1">
    <citation type="submission" date="2023-03" db="EMBL/GenBank/DDBJ databases">
        <title>Massive genome expansion in bonnet fungi (Mycena s.s.) driven by repeated elements and novel gene families across ecological guilds.</title>
        <authorList>
            <consortium name="Lawrence Berkeley National Laboratory"/>
            <person name="Harder C.B."/>
            <person name="Miyauchi S."/>
            <person name="Viragh M."/>
            <person name="Kuo A."/>
            <person name="Thoen E."/>
            <person name="Andreopoulos B."/>
            <person name="Lu D."/>
            <person name="Skrede I."/>
            <person name="Drula E."/>
            <person name="Henrissat B."/>
            <person name="Morin E."/>
            <person name="Kohler A."/>
            <person name="Barry K."/>
            <person name="LaButti K."/>
            <person name="Morin E."/>
            <person name="Salamov A."/>
            <person name="Lipzen A."/>
            <person name="Mereny Z."/>
            <person name="Hegedus B."/>
            <person name="Baldrian P."/>
            <person name="Stursova M."/>
            <person name="Weitz H."/>
            <person name="Taylor A."/>
            <person name="Grigoriev I.V."/>
            <person name="Nagy L.G."/>
            <person name="Martin F."/>
            <person name="Kauserud H."/>
        </authorList>
    </citation>
    <scope>NUCLEOTIDE SEQUENCE</scope>
    <source>
        <strain evidence="2">CBHHK002</strain>
    </source>
</reference>
<dbReference type="EMBL" id="JARIHO010000101">
    <property type="protein sequence ID" value="KAJ7304566.1"/>
    <property type="molecule type" value="Genomic_DNA"/>
</dbReference>
<name>A0AAD6Z2I4_9AGAR</name>
<feature type="compositionally biased region" description="Polar residues" evidence="1">
    <location>
        <begin position="166"/>
        <end position="186"/>
    </location>
</feature>
<feature type="compositionally biased region" description="Low complexity" evidence="1">
    <location>
        <begin position="191"/>
        <end position="202"/>
    </location>
</feature>